<feature type="transmembrane region" description="Helical" evidence="1">
    <location>
        <begin position="260"/>
        <end position="281"/>
    </location>
</feature>
<dbReference type="Proteomes" id="UP001337723">
    <property type="component" value="Chromosome"/>
</dbReference>
<feature type="transmembrane region" description="Helical" evidence="1">
    <location>
        <begin position="418"/>
        <end position="434"/>
    </location>
</feature>
<feature type="transmembrane region" description="Helical" evidence="1">
    <location>
        <begin position="393"/>
        <end position="411"/>
    </location>
</feature>
<evidence type="ECO:0000259" key="2">
    <source>
        <dbReference type="Pfam" id="PF01970"/>
    </source>
</evidence>
<evidence type="ECO:0000313" key="4">
    <source>
        <dbReference type="Proteomes" id="UP001337723"/>
    </source>
</evidence>
<protein>
    <submittedName>
        <fullName evidence="3">Tricarboxylate transporter</fullName>
    </submittedName>
</protein>
<evidence type="ECO:0000313" key="3">
    <source>
        <dbReference type="EMBL" id="BDW85087.1"/>
    </source>
</evidence>
<reference evidence="3 4" key="1">
    <citation type="submission" date="2023-01" db="EMBL/GenBank/DDBJ databases">
        <title>Complete genome sequence of Roseicyclus marinus strain Dej080120_10.</title>
        <authorList>
            <person name="Ueki S."/>
            <person name="Maruyama F."/>
        </authorList>
    </citation>
    <scope>NUCLEOTIDE SEQUENCE [LARGE SCALE GENOMIC DNA]</scope>
    <source>
        <strain evidence="3 4">Dej080120_10</strain>
    </source>
</reference>
<feature type="transmembrane region" description="Helical" evidence="1">
    <location>
        <begin position="170"/>
        <end position="188"/>
    </location>
</feature>
<dbReference type="EMBL" id="AP027266">
    <property type="protein sequence ID" value="BDW85087.1"/>
    <property type="molecule type" value="Genomic_DNA"/>
</dbReference>
<dbReference type="AlphaFoldDB" id="A0AA48H7E1"/>
<evidence type="ECO:0000256" key="1">
    <source>
        <dbReference type="SAM" id="Phobius"/>
    </source>
</evidence>
<dbReference type="KEGG" id="rmai:MACH21_12640"/>
<proteinExistence type="predicted"/>
<feature type="transmembrane region" description="Helical" evidence="1">
    <location>
        <begin position="474"/>
        <end position="494"/>
    </location>
</feature>
<dbReference type="InterPro" id="IPR002823">
    <property type="entry name" value="DUF112_TM"/>
</dbReference>
<dbReference type="PANTHER" id="PTHR35342:SF1">
    <property type="entry name" value="BLR4373 PROTEIN"/>
    <property type="match status" value="1"/>
</dbReference>
<feature type="transmembrane region" description="Helical" evidence="1">
    <location>
        <begin position="326"/>
        <end position="347"/>
    </location>
</feature>
<feature type="transmembrane region" description="Helical" evidence="1">
    <location>
        <begin position="75"/>
        <end position="95"/>
    </location>
</feature>
<keyword evidence="1" id="KW-0472">Membrane</keyword>
<feature type="transmembrane region" description="Helical" evidence="1">
    <location>
        <begin position="134"/>
        <end position="158"/>
    </location>
</feature>
<feature type="transmembrane region" description="Helical" evidence="1">
    <location>
        <begin position="359"/>
        <end position="387"/>
    </location>
</feature>
<feature type="transmembrane region" description="Helical" evidence="1">
    <location>
        <begin position="45"/>
        <end position="69"/>
    </location>
</feature>
<organism evidence="3 4">
    <name type="scientific">Roseicyclus marinus</name>
    <dbReference type="NCBI Taxonomy" id="2161673"/>
    <lineage>
        <taxon>Bacteria</taxon>
        <taxon>Pseudomonadati</taxon>
        <taxon>Pseudomonadota</taxon>
        <taxon>Alphaproteobacteria</taxon>
        <taxon>Rhodobacterales</taxon>
        <taxon>Roseobacteraceae</taxon>
        <taxon>Roseicyclus</taxon>
    </lineage>
</organism>
<sequence>MEILGLLGDGMLIALQPVNLLLIVIGVTVGLFIGAMPGLGSVNGVAILLPITFLVPPTGAIIFLAAIYYGAMYGGAISSITLGIPGASTAVATTFDGRPLAMQGRASLALVTAAIASFIGGTVANIIFTGFAPLLAGVALSFGPPEIFALMLLAFATFVGLGSDDIPKTIFSICFGLVLGAIGFDQISGAPRLVLFDMTGFLQGIGFLVLAIGVYGLGEMIWTIEQTRGDVENTTPRMTAKGMAEDTAESLRRGWRGTTIGSLIGFFVGILPAAGATPASLMSYGVTKMISRRPQDFGRGSVDGVAAPEAANNSASTGSMLPMLTLGIPGSPTTAILLGGMVIWGLTPGPRLFVDQTEFVWGLIGSFYISNVAALVINLAFIPVFIWMLRMPFTILAPVIFVLSIIGGYAATRDMFDIWMILVFGIGAFVLRRMDYPLAPAVLAIVLGPIAEPTLRQSLLLSGGDPMIFLNRPIAAPITIIAVILILLPLVKLFRKKKPA</sequence>
<dbReference type="RefSeq" id="WP_338275548.1">
    <property type="nucleotide sequence ID" value="NZ_AP027266.1"/>
</dbReference>
<gene>
    <name evidence="3" type="ORF">MACH21_12640</name>
</gene>
<feature type="domain" description="DUF112" evidence="2">
    <location>
        <begin position="20"/>
        <end position="443"/>
    </location>
</feature>
<dbReference type="Pfam" id="PF01970">
    <property type="entry name" value="TctA"/>
    <property type="match status" value="1"/>
</dbReference>
<name>A0AA48H7E1_9RHOB</name>
<keyword evidence="1" id="KW-1133">Transmembrane helix</keyword>
<accession>A0AA48H7E1</accession>
<keyword evidence="1" id="KW-0812">Transmembrane</keyword>
<keyword evidence="4" id="KW-1185">Reference proteome</keyword>
<feature type="transmembrane region" description="Helical" evidence="1">
    <location>
        <begin position="12"/>
        <end position="33"/>
    </location>
</feature>
<dbReference type="PANTHER" id="PTHR35342">
    <property type="entry name" value="TRICARBOXYLIC TRANSPORT PROTEIN"/>
    <property type="match status" value="1"/>
</dbReference>
<feature type="transmembrane region" description="Helical" evidence="1">
    <location>
        <begin position="200"/>
        <end position="218"/>
    </location>
</feature>
<feature type="transmembrane region" description="Helical" evidence="1">
    <location>
        <begin position="107"/>
        <end position="128"/>
    </location>
</feature>